<evidence type="ECO:0008006" key="3">
    <source>
        <dbReference type="Google" id="ProtNLM"/>
    </source>
</evidence>
<dbReference type="EMBL" id="CP029550">
    <property type="protein sequence ID" value="AWN40746.1"/>
    <property type="molecule type" value="Genomic_DNA"/>
</dbReference>
<evidence type="ECO:0000313" key="2">
    <source>
        <dbReference type="Proteomes" id="UP000245926"/>
    </source>
</evidence>
<keyword evidence="2" id="KW-1185">Reference proteome</keyword>
<name>A0A2U8W630_9HYPH</name>
<dbReference type="SUPFAM" id="SSF110849">
    <property type="entry name" value="ParB/Sulfiredoxin"/>
    <property type="match status" value="1"/>
</dbReference>
<protein>
    <recommendedName>
        <fullName evidence="3">ParB/Sulfiredoxin domain-containing protein</fullName>
    </recommendedName>
</protein>
<reference evidence="2" key="1">
    <citation type="submission" date="2018-05" db="EMBL/GenBank/DDBJ databases">
        <title>Complete Genome Sequence of Methylobacterium sp. 17SD2-17.</title>
        <authorList>
            <person name="Srinivasan S."/>
        </authorList>
    </citation>
    <scope>NUCLEOTIDE SEQUENCE [LARGE SCALE GENOMIC DNA]</scope>
    <source>
        <strain evidence="2">17SD2-17</strain>
    </source>
</reference>
<organism evidence="1 2">
    <name type="scientific">Methylobacterium durans</name>
    <dbReference type="NCBI Taxonomy" id="2202825"/>
    <lineage>
        <taxon>Bacteria</taxon>
        <taxon>Pseudomonadati</taxon>
        <taxon>Pseudomonadota</taxon>
        <taxon>Alphaproteobacteria</taxon>
        <taxon>Hyphomicrobiales</taxon>
        <taxon>Methylobacteriaceae</taxon>
        <taxon>Methylobacterium</taxon>
    </lineage>
</organism>
<sequence>MQQWLTPDLAQYMPLLGLGADVAPAMPASRKLTIATAPLLRPGKIGEAYFARAYRRLEAGRHQHAIRVEFAERFFARELMVDIDPKRLEHQLIDVVSTGSAALRLSHWFLDKGDWSRALFPLKASLKVAEIDAVFDYEGRLDEAPIFRDLLDRAAQGRPEERNGVPLTNPAAIQAYLEHYVALRRSIEEHGFWRRSEITAETTSRFSGTAVRRTKDERNEREVGIAIGADGTVARIVGGNHRTAIAQRLGLSRIPAQVRLVHAEWLRGWIARTCLSPARALAHGLQHLCLLLMMQSSIWVEVI</sequence>
<dbReference type="InterPro" id="IPR036086">
    <property type="entry name" value="ParB/Sulfiredoxin_sf"/>
</dbReference>
<dbReference type="KEGG" id="mets:DK389_09690"/>
<proteinExistence type="predicted"/>
<accession>A0A2U8W630</accession>
<dbReference type="Proteomes" id="UP000245926">
    <property type="component" value="Chromosome"/>
</dbReference>
<dbReference type="OrthoDB" id="7348468at2"/>
<dbReference type="AlphaFoldDB" id="A0A2U8W630"/>
<evidence type="ECO:0000313" key="1">
    <source>
        <dbReference type="EMBL" id="AWN40746.1"/>
    </source>
</evidence>
<dbReference type="RefSeq" id="WP_109889160.1">
    <property type="nucleotide sequence ID" value="NZ_CP029550.1"/>
</dbReference>
<gene>
    <name evidence="1" type="ORF">DK389_09690</name>
</gene>